<dbReference type="PANTHER" id="PTHR45973">
    <property type="entry name" value="PROTEIN PHOSPHATASE 1 REGULATORY SUBUNIT SDS22-RELATED"/>
    <property type="match status" value="1"/>
</dbReference>
<dbReference type="InterPro" id="IPR000938">
    <property type="entry name" value="CAP-Gly_domain"/>
</dbReference>
<dbReference type="SMART" id="SM01052">
    <property type="entry name" value="CAP_GLY"/>
    <property type="match status" value="1"/>
</dbReference>
<feature type="domain" description="CAP-Gly" evidence="3">
    <location>
        <begin position="23"/>
        <end position="67"/>
    </location>
</feature>
<dbReference type="PANTHER" id="PTHR45973:SF35">
    <property type="entry name" value="LEUCINE-RICH REPEAT-CONTAINING PROTEIN 43"/>
    <property type="match status" value="1"/>
</dbReference>
<keyword evidence="2" id="KW-0677">Repeat</keyword>
<gene>
    <name evidence="4" type="ORF">BDZ94DRAFT_1152491</name>
</gene>
<evidence type="ECO:0000259" key="3">
    <source>
        <dbReference type="PROSITE" id="PS50245"/>
    </source>
</evidence>
<sequence>MHLPPEGTRINLAGQFGTVRFAGNVDNTTGVWLGIEWDDPSRGKHDGIKDSKRYFSCRIQNAGSFIRPSAVNLSYGRSFLDALVAKYVEPPHGSESQEKVLLGSSNGTIVVEAVRLDKIRGNLARLERLKEVSLNDEHVARGDALGTIRSTCPNIIGLDLSASLLPSWDTVASIASELPNLQRLALNRNRLQPTTNPAFMQSAFMTLTQVQLNGTMMTWAEMQEVTAYMPGLHLVEMGYNGLVRLQSSTLSAPLNTTIEVLNLDSNLCSEWGHIYNSLLHYRSLERIILTSNGIGTIPFPDSVQQLSHSLKHISLSFNKLNAWNDVDALSLWCPGLESLTLSGNPLMSELGRHSRPFTIARIPSLLVLDGAAIATKERTDCELFYLSDVMQHGPGNEEERIRAHPQWQTLCASMSNVKLLASFKRRA</sequence>
<dbReference type="InterPro" id="IPR032675">
    <property type="entry name" value="LRR_dom_sf"/>
</dbReference>
<keyword evidence="1" id="KW-0433">Leucine-rich repeat</keyword>
<dbReference type="InterPro" id="IPR050576">
    <property type="entry name" value="Cilia_flagella_integrity"/>
</dbReference>
<accession>A0A9P6CK54</accession>
<dbReference type="AlphaFoldDB" id="A0A9P6CK54"/>
<dbReference type="Gene3D" id="2.30.30.190">
    <property type="entry name" value="CAP Gly-rich-like domain"/>
    <property type="match status" value="1"/>
</dbReference>
<evidence type="ECO:0000256" key="1">
    <source>
        <dbReference type="ARBA" id="ARBA00022614"/>
    </source>
</evidence>
<dbReference type="SUPFAM" id="SSF74924">
    <property type="entry name" value="Cap-Gly domain"/>
    <property type="match status" value="1"/>
</dbReference>
<dbReference type="SUPFAM" id="SSF52058">
    <property type="entry name" value="L domain-like"/>
    <property type="match status" value="1"/>
</dbReference>
<protein>
    <submittedName>
        <fullName evidence="4">CAP Gly-rich domain-containing protein</fullName>
    </submittedName>
</protein>
<dbReference type="PROSITE" id="PS50245">
    <property type="entry name" value="CAP_GLY_2"/>
    <property type="match status" value="1"/>
</dbReference>
<dbReference type="InterPro" id="IPR036859">
    <property type="entry name" value="CAP-Gly_dom_sf"/>
</dbReference>
<proteinExistence type="predicted"/>
<comment type="caution">
    <text evidence="4">The sequence shown here is derived from an EMBL/GenBank/DDBJ whole genome shotgun (WGS) entry which is preliminary data.</text>
</comment>
<name>A0A9P6CK54_9AGAR</name>
<reference evidence="4" key="1">
    <citation type="submission" date="2020-11" db="EMBL/GenBank/DDBJ databases">
        <authorList>
            <consortium name="DOE Joint Genome Institute"/>
            <person name="Ahrendt S."/>
            <person name="Riley R."/>
            <person name="Andreopoulos W."/>
            <person name="Labutti K."/>
            <person name="Pangilinan J."/>
            <person name="Ruiz-Duenas F.J."/>
            <person name="Barrasa J.M."/>
            <person name="Sanchez-Garcia M."/>
            <person name="Camarero S."/>
            <person name="Miyauchi S."/>
            <person name="Serrano A."/>
            <person name="Linde D."/>
            <person name="Babiker R."/>
            <person name="Drula E."/>
            <person name="Ayuso-Fernandez I."/>
            <person name="Pacheco R."/>
            <person name="Padilla G."/>
            <person name="Ferreira P."/>
            <person name="Barriuso J."/>
            <person name="Kellner H."/>
            <person name="Castanera R."/>
            <person name="Alfaro M."/>
            <person name="Ramirez L."/>
            <person name="Pisabarro A.G."/>
            <person name="Kuo A."/>
            <person name="Tritt A."/>
            <person name="Lipzen A."/>
            <person name="He G."/>
            <person name="Yan M."/>
            <person name="Ng V."/>
            <person name="Cullen D."/>
            <person name="Martin F."/>
            <person name="Rosso M.-N."/>
            <person name="Henrissat B."/>
            <person name="Hibbett D."/>
            <person name="Martinez A.T."/>
            <person name="Grigoriev I.V."/>
        </authorList>
    </citation>
    <scope>NUCLEOTIDE SEQUENCE</scope>
    <source>
        <strain evidence="4">CBS 247.69</strain>
    </source>
</reference>
<evidence type="ECO:0000313" key="5">
    <source>
        <dbReference type="Proteomes" id="UP000807353"/>
    </source>
</evidence>
<organism evidence="4 5">
    <name type="scientific">Collybia nuda</name>
    <dbReference type="NCBI Taxonomy" id="64659"/>
    <lineage>
        <taxon>Eukaryota</taxon>
        <taxon>Fungi</taxon>
        <taxon>Dikarya</taxon>
        <taxon>Basidiomycota</taxon>
        <taxon>Agaricomycotina</taxon>
        <taxon>Agaricomycetes</taxon>
        <taxon>Agaricomycetidae</taxon>
        <taxon>Agaricales</taxon>
        <taxon>Tricholomatineae</taxon>
        <taxon>Clitocybaceae</taxon>
        <taxon>Collybia</taxon>
    </lineage>
</organism>
<dbReference type="EMBL" id="MU150230">
    <property type="protein sequence ID" value="KAF9469222.1"/>
    <property type="molecule type" value="Genomic_DNA"/>
</dbReference>
<evidence type="ECO:0000313" key="4">
    <source>
        <dbReference type="EMBL" id="KAF9469222.1"/>
    </source>
</evidence>
<evidence type="ECO:0000256" key="2">
    <source>
        <dbReference type="ARBA" id="ARBA00022737"/>
    </source>
</evidence>
<keyword evidence="5" id="KW-1185">Reference proteome</keyword>
<dbReference type="OrthoDB" id="5273213at2759"/>
<dbReference type="Pfam" id="PF01302">
    <property type="entry name" value="CAP_GLY"/>
    <property type="match status" value="1"/>
</dbReference>
<dbReference type="Gene3D" id="3.80.10.10">
    <property type="entry name" value="Ribonuclease Inhibitor"/>
    <property type="match status" value="2"/>
</dbReference>
<dbReference type="Proteomes" id="UP000807353">
    <property type="component" value="Unassembled WGS sequence"/>
</dbReference>